<feature type="region of interest" description="Disordered" evidence="1">
    <location>
        <begin position="13"/>
        <end position="103"/>
    </location>
</feature>
<reference evidence="2" key="1">
    <citation type="submission" date="2020-02" db="EMBL/GenBank/DDBJ databases">
        <authorList>
            <person name="Meier V. D."/>
        </authorList>
    </citation>
    <scope>NUCLEOTIDE SEQUENCE</scope>
    <source>
        <strain evidence="2">AVDCRST_MAG14</strain>
    </source>
</reference>
<dbReference type="EMBL" id="CADCVG010000078">
    <property type="protein sequence ID" value="CAA9457571.1"/>
    <property type="molecule type" value="Genomic_DNA"/>
</dbReference>
<dbReference type="AlphaFoldDB" id="A0A6J4QX29"/>
<name>A0A6J4QX29_9ACTN</name>
<evidence type="ECO:0000313" key="2">
    <source>
        <dbReference type="EMBL" id="CAA9457571.1"/>
    </source>
</evidence>
<protein>
    <submittedName>
        <fullName evidence="2">Uncharacterized protein</fullName>
    </submittedName>
</protein>
<sequence length="159" mass="16424">AWDLLGLHLPLRGEPLSRLRPPGHGGGGVGRRRAAWDGGGGPGTGRRGRGCPGGRGDNARLPARLRGLDPGGGHAPAGPARRLRLSRPAGGGGRRHGGARGPGDVRLALAGDVQPRHLPDRHVLFARPVACRSLAHGTVPDHPRRDLPPVVASFRVPGV</sequence>
<proteinExistence type="predicted"/>
<evidence type="ECO:0000256" key="1">
    <source>
        <dbReference type="SAM" id="MobiDB-lite"/>
    </source>
</evidence>
<feature type="non-terminal residue" evidence="2">
    <location>
        <position position="159"/>
    </location>
</feature>
<feature type="non-terminal residue" evidence="2">
    <location>
        <position position="1"/>
    </location>
</feature>
<feature type="compositionally biased region" description="Gly residues" evidence="1">
    <location>
        <begin position="37"/>
        <end position="56"/>
    </location>
</feature>
<gene>
    <name evidence="2" type="ORF">AVDCRST_MAG14-1851</name>
</gene>
<organism evidence="2">
    <name type="scientific">uncultured Rubrobacteraceae bacterium</name>
    <dbReference type="NCBI Taxonomy" id="349277"/>
    <lineage>
        <taxon>Bacteria</taxon>
        <taxon>Bacillati</taxon>
        <taxon>Actinomycetota</taxon>
        <taxon>Rubrobacteria</taxon>
        <taxon>Rubrobacterales</taxon>
        <taxon>Rubrobacteraceae</taxon>
        <taxon>environmental samples</taxon>
    </lineage>
</organism>
<accession>A0A6J4QX29</accession>